<sequence length="218" mass="25138">MTVIANDKNELIPTRTIIGWRVCIDYRKLNDATRKDHFLLPFIDQMLERLAGHSYLGGRRRAMGFEEKLLSAKMYAFEKQIEELDAVRARQYHSKQLNQWGLSAQDVFARFMMNAGEELEAMNTNLSAEDVFARFMMNADAELEAMNTAIFNTQQSLQSMENKMGESSNILTKLLRTIEDIYENDTRKEENKGEFVVEVGIEVLEVEEAINVPPIPFE</sequence>
<dbReference type="PANTHER" id="PTHR24559:SF444">
    <property type="entry name" value="REVERSE TRANSCRIPTASE DOMAIN-CONTAINING PROTEIN"/>
    <property type="match status" value="1"/>
</dbReference>
<evidence type="ECO:0000313" key="1">
    <source>
        <dbReference type="Proteomes" id="UP001515500"/>
    </source>
</evidence>
<dbReference type="RefSeq" id="XP_039141248.1">
    <property type="nucleotide sequence ID" value="XM_039285314.1"/>
</dbReference>
<proteinExistence type="predicted"/>
<dbReference type="Gene3D" id="3.30.70.270">
    <property type="match status" value="1"/>
</dbReference>
<protein>
    <submittedName>
        <fullName evidence="2">Uncharacterized protein LOC120278551</fullName>
    </submittedName>
</protein>
<evidence type="ECO:0000313" key="2">
    <source>
        <dbReference type="RefSeq" id="XP_039141248.1"/>
    </source>
</evidence>
<dbReference type="InterPro" id="IPR043502">
    <property type="entry name" value="DNA/RNA_pol_sf"/>
</dbReference>
<organism evidence="1 2">
    <name type="scientific">Dioscorea cayennensis subsp. rotundata</name>
    <name type="common">White Guinea yam</name>
    <name type="synonym">Dioscorea rotundata</name>
    <dbReference type="NCBI Taxonomy" id="55577"/>
    <lineage>
        <taxon>Eukaryota</taxon>
        <taxon>Viridiplantae</taxon>
        <taxon>Streptophyta</taxon>
        <taxon>Embryophyta</taxon>
        <taxon>Tracheophyta</taxon>
        <taxon>Spermatophyta</taxon>
        <taxon>Magnoliopsida</taxon>
        <taxon>Liliopsida</taxon>
        <taxon>Dioscoreales</taxon>
        <taxon>Dioscoreaceae</taxon>
        <taxon>Dioscorea</taxon>
    </lineage>
</organism>
<dbReference type="GeneID" id="120278551"/>
<reference evidence="2" key="1">
    <citation type="submission" date="2025-08" db="UniProtKB">
        <authorList>
            <consortium name="RefSeq"/>
        </authorList>
    </citation>
    <scope>IDENTIFICATION</scope>
</reference>
<accession>A0AB40CMM2</accession>
<keyword evidence="1" id="KW-1185">Reference proteome</keyword>
<dbReference type="PANTHER" id="PTHR24559">
    <property type="entry name" value="TRANSPOSON TY3-I GAG-POL POLYPROTEIN"/>
    <property type="match status" value="1"/>
</dbReference>
<gene>
    <name evidence="2" type="primary">LOC120278551</name>
</gene>
<dbReference type="Proteomes" id="UP001515500">
    <property type="component" value="Chromosome 16"/>
</dbReference>
<dbReference type="SUPFAM" id="SSF56672">
    <property type="entry name" value="DNA/RNA polymerases"/>
    <property type="match status" value="1"/>
</dbReference>
<dbReference type="AlphaFoldDB" id="A0AB40CMM2"/>
<dbReference type="InterPro" id="IPR043128">
    <property type="entry name" value="Rev_trsase/Diguanyl_cyclase"/>
</dbReference>
<dbReference type="InterPro" id="IPR053134">
    <property type="entry name" value="RNA-dir_DNA_polymerase"/>
</dbReference>
<name>A0AB40CMM2_DIOCR</name>